<keyword evidence="4 5" id="KW-0472">Membrane</keyword>
<protein>
    <submittedName>
        <fullName evidence="7">Permease of the drug/metabolite transporter (DMT) superfamily</fullName>
    </submittedName>
</protein>
<evidence type="ECO:0000256" key="1">
    <source>
        <dbReference type="ARBA" id="ARBA00004141"/>
    </source>
</evidence>
<dbReference type="SUPFAM" id="SSF103481">
    <property type="entry name" value="Multidrug resistance efflux transporter EmrE"/>
    <property type="match status" value="2"/>
</dbReference>
<evidence type="ECO:0000256" key="4">
    <source>
        <dbReference type="ARBA" id="ARBA00023136"/>
    </source>
</evidence>
<feature type="transmembrane region" description="Helical" evidence="5">
    <location>
        <begin position="74"/>
        <end position="93"/>
    </location>
</feature>
<feature type="domain" description="EamA" evidence="6">
    <location>
        <begin position="156"/>
        <end position="288"/>
    </location>
</feature>
<reference evidence="7" key="1">
    <citation type="submission" date="2015-10" db="EMBL/GenBank/DDBJ databases">
        <authorList>
            <person name="Gilbert D.G."/>
        </authorList>
    </citation>
    <scope>NUCLEOTIDE SEQUENCE</scope>
</reference>
<keyword evidence="2 5" id="KW-0812">Transmembrane</keyword>
<evidence type="ECO:0000256" key="2">
    <source>
        <dbReference type="ARBA" id="ARBA00022692"/>
    </source>
</evidence>
<name>A0A161KEB4_9ZZZZ</name>
<dbReference type="Pfam" id="PF00892">
    <property type="entry name" value="EamA"/>
    <property type="match status" value="1"/>
</dbReference>
<dbReference type="GO" id="GO:0016020">
    <property type="term" value="C:membrane"/>
    <property type="evidence" value="ECO:0007669"/>
    <property type="project" value="UniProtKB-SubCell"/>
</dbReference>
<keyword evidence="3 5" id="KW-1133">Transmembrane helix</keyword>
<dbReference type="PANTHER" id="PTHR32322">
    <property type="entry name" value="INNER MEMBRANE TRANSPORTER"/>
    <property type="match status" value="1"/>
</dbReference>
<feature type="transmembrane region" description="Helical" evidence="5">
    <location>
        <begin position="38"/>
        <end position="58"/>
    </location>
</feature>
<feature type="transmembrane region" description="Helical" evidence="5">
    <location>
        <begin position="99"/>
        <end position="116"/>
    </location>
</feature>
<evidence type="ECO:0000256" key="5">
    <source>
        <dbReference type="SAM" id="Phobius"/>
    </source>
</evidence>
<feature type="transmembrane region" description="Helical" evidence="5">
    <location>
        <begin position="150"/>
        <end position="171"/>
    </location>
</feature>
<dbReference type="InterPro" id="IPR050638">
    <property type="entry name" value="AA-Vitamin_Transporters"/>
</dbReference>
<feature type="transmembrane region" description="Helical" evidence="5">
    <location>
        <begin position="215"/>
        <end position="234"/>
    </location>
</feature>
<evidence type="ECO:0000256" key="3">
    <source>
        <dbReference type="ARBA" id="ARBA00022989"/>
    </source>
</evidence>
<feature type="transmembrane region" description="Helical" evidence="5">
    <location>
        <begin position="128"/>
        <end position="144"/>
    </location>
</feature>
<evidence type="ECO:0000259" key="6">
    <source>
        <dbReference type="Pfam" id="PF00892"/>
    </source>
</evidence>
<dbReference type="PANTHER" id="PTHR32322:SF9">
    <property type="entry name" value="AMINO-ACID METABOLITE EFFLUX PUMP-RELATED"/>
    <property type="match status" value="1"/>
</dbReference>
<dbReference type="InterPro" id="IPR000620">
    <property type="entry name" value="EamA_dom"/>
</dbReference>
<proteinExistence type="predicted"/>
<gene>
    <name evidence="7" type="ORF">MGWOODY_Tha237</name>
</gene>
<accession>A0A161KEB4</accession>
<dbReference type="AlphaFoldDB" id="A0A161KEB4"/>
<feature type="transmembrane region" description="Helical" evidence="5">
    <location>
        <begin position="183"/>
        <end position="203"/>
    </location>
</feature>
<feature type="transmembrane region" description="Helical" evidence="5">
    <location>
        <begin position="271"/>
        <end position="291"/>
    </location>
</feature>
<dbReference type="InterPro" id="IPR037185">
    <property type="entry name" value="EmrE-like"/>
</dbReference>
<organism evidence="7">
    <name type="scientific">hydrothermal vent metagenome</name>
    <dbReference type="NCBI Taxonomy" id="652676"/>
    <lineage>
        <taxon>unclassified sequences</taxon>
        <taxon>metagenomes</taxon>
        <taxon>ecological metagenomes</taxon>
    </lineage>
</organism>
<feature type="transmembrane region" description="Helical" evidence="5">
    <location>
        <begin position="246"/>
        <end position="265"/>
    </location>
</feature>
<evidence type="ECO:0000313" key="7">
    <source>
        <dbReference type="EMBL" id="CUS42472.1"/>
    </source>
</evidence>
<sequence length="294" mass="31687">MNKSVQSLGLVAVVLIAFAANSLLCRWALLVFHYDPVVFTVLRLFSGAVTLVGLLYWLPSKPRLRLLPFSSRRFWLLGASLLLYALMFSLAYVQLDTGVGAFILFVAVQLMLLLVARFTGQRLNKQQVLGALIAIAGLALLLLPNADGTYIGYAGLMLLAAMGWAMFVLLGKGSVAPLVDVSSAFVAATLLMFGLVFILSISMGQAFDVDWFSSAFFLAIISGAITSGVGYYLWYRVLPLIGVQKAAQLQLLVPVIATVMGNLVLGEVLTFIAVIASGVIVFGVWLFLVAVKNK</sequence>
<comment type="subcellular location">
    <subcellularLocation>
        <location evidence="1">Membrane</location>
        <topology evidence="1">Multi-pass membrane protein</topology>
    </subcellularLocation>
</comment>
<dbReference type="EMBL" id="CZQC01000066">
    <property type="protein sequence ID" value="CUS42472.1"/>
    <property type="molecule type" value="Genomic_DNA"/>
</dbReference>